<keyword evidence="4" id="KW-0328">Glycosyltransferase</keyword>
<keyword evidence="14" id="KW-1185">Reference proteome</keyword>
<evidence type="ECO:0000256" key="11">
    <source>
        <dbReference type="SAM" id="MobiDB-lite"/>
    </source>
</evidence>
<sequence>MLSHSTPQPSPPNESPPPYTAPLAPPHRSRSVPHLVNLAFTSSLPPPVPSTAGHPPYGLGLDSRPNASSSSHPATRDRVRSSSAAALHHLGAFPSPAPRAAHSSSSDDGEAFSRILALPPSAYVAVPHPGTTDSDDNGDGALEIRSRVTGAASAARRGGASSVTQRRGAGGARLTRRGASGGGGSPESGAAPLPSPVPPSRPSSSSSSAATPSQSRIWTPLLVFLNFLAMVPGLVGFFYSAARFYSTRHLVWASSTWDARGAHGGQAILEARSTRLDWLLSACWALATAYFTLSLARGLLRRWLVFYSTGPTIIRVVSLQAICWPLTLTTHRFLSFDQPVAAWVICATTAAFSNVIQTWVTSNIVERKDRRSQQRWRLLSLAITTVLGPGVRTDKYRRGERVLSWRHVLWGTVLPFAFLGWLSMGALLWQQFVARYRGGGGVALGPHPHPYALVDQGGARALATLPDLDPSAGVRVVVLVTSSWTNRSAVNRHTFRETSVRLFPRPSSSSSSSGKPPDISVAYRFLLGAPPSPLTAARAGPGIEAEADEWRDMLVVGAPDGYDQLSRKVHRGWAWAAGLDVDYVLKTDDDILLRMDVLAKELVQLGRRTEYWRGFAYWDIPAIKDASNKNADFAYELSPFPPYTAGALHILSHDLVQLVAPPHASRLFTKNEDQNLGLWLYSSGVRPIHDHRIQQAQVCEDDMLAKHFGSQYTEPTGAGARDMYANIVAGRRPCEGLLQRWCGVCYPSCRRRENHWRQWGYACDEHRGATLSSRAASSASSSSLEAPVKVAPDPRILGSADDPWVVPGLLSRHASTLSATDDWHLLHMVCWTTAPETFQERHYAALETIWAHEPRAVVLVLSTSLDEAFLDVYREHGYAVHVVRVGRDEILERGWYLGPKSKEWIERWDKWATGPSFFSHLTDYLRYLFLFNFGGTYLDMDAPWVRSPPDAKLEFIGADHSTLASDVDWTLDESGMYLAPGVMRFRRGWAVFRDIMESAFSPSYSPECFNCVGPRAITSAVRARRYQLELHGFTIVPPHVLYPRNWLAAHELVRALPPGEAHAQLAHIADQSWSIHLFGKMTNHLRIQPRSIVAEAFAAFSLGVPRPTGPLSSSAGLDDDALDSPPRALPASHSALSLRHPPRYTYRARSTLARDEVPHLDLGSLDGRFDGLDLVAVRGALPSGVKSARAEVRLSTTSGGKVALEPPGSLRGRTGSGEAGPAAGEDVRFVLDDARLKDINAVLRSAVYVPPQAGDGDEVRLEDELRIVVEWGGERLEGVVSVVIPGF</sequence>
<dbReference type="GO" id="GO:0005789">
    <property type="term" value="C:endoplasmic reticulum membrane"/>
    <property type="evidence" value="ECO:0007669"/>
    <property type="project" value="InterPro"/>
</dbReference>
<evidence type="ECO:0000256" key="12">
    <source>
        <dbReference type="SAM" id="Phobius"/>
    </source>
</evidence>
<keyword evidence="9" id="KW-0333">Golgi apparatus</keyword>
<dbReference type="RefSeq" id="XP_018273987.1">
    <property type="nucleotide sequence ID" value="XM_018415333.1"/>
</dbReference>
<feature type="region of interest" description="Disordered" evidence="11">
    <location>
        <begin position="1111"/>
        <end position="1135"/>
    </location>
</feature>
<reference evidence="13 14" key="1">
    <citation type="journal article" date="2015" name="Front. Microbiol.">
        <title>Genome sequence of the plant growth promoting endophytic yeast Rhodotorula graminis WP1.</title>
        <authorList>
            <person name="Firrincieli A."/>
            <person name="Otillar R."/>
            <person name="Salamov A."/>
            <person name="Schmutz J."/>
            <person name="Khan Z."/>
            <person name="Redman R.S."/>
            <person name="Fleck N.D."/>
            <person name="Lindquist E."/>
            <person name="Grigoriev I.V."/>
            <person name="Doty S.L."/>
        </authorList>
    </citation>
    <scope>NUCLEOTIDE SEQUENCE [LARGE SCALE GENOMIC DNA]</scope>
    <source>
        <strain evidence="13 14">WP1</strain>
    </source>
</reference>
<dbReference type="InterPro" id="IPR029044">
    <property type="entry name" value="Nucleotide-diphossugar_trans"/>
</dbReference>
<dbReference type="Gene3D" id="3.90.550.50">
    <property type="match status" value="1"/>
</dbReference>
<dbReference type="InterPro" id="IPR021100">
    <property type="entry name" value="N-glycosylation_EOS1"/>
</dbReference>
<comment type="similarity">
    <text evidence="3">Belongs to the glycosyltransferase 32 family.</text>
</comment>
<dbReference type="STRING" id="578459.A0A194SB38"/>
<comment type="similarity">
    <text evidence="2">Belongs to the glycosyltransferase 31 family.</text>
</comment>
<dbReference type="Pfam" id="PF12326">
    <property type="entry name" value="EOS1"/>
    <property type="match status" value="1"/>
</dbReference>
<feature type="transmembrane region" description="Helical" evidence="12">
    <location>
        <begin position="340"/>
        <end position="365"/>
    </location>
</feature>
<dbReference type="GO" id="GO:0000139">
    <property type="term" value="C:Golgi membrane"/>
    <property type="evidence" value="ECO:0007669"/>
    <property type="project" value="UniProtKB-SubCell"/>
</dbReference>
<evidence type="ECO:0000256" key="4">
    <source>
        <dbReference type="ARBA" id="ARBA00022676"/>
    </source>
</evidence>
<evidence type="ECO:0000256" key="8">
    <source>
        <dbReference type="ARBA" id="ARBA00022989"/>
    </source>
</evidence>
<dbReference type="InterPro" id="IPR002659">
    <property type="entry name" value="Glyco_trans_31"/>
</dbReference>
<evidence type="ECO:0000256" key="10">
    <source>
        <dbReference type="ARBA" id="ARBA00023136"/>
    </source>
</evidence>
<dbReference type="EMBL" id="KQ474073">
    <property type="protein sequence ID" value="KPV77938.1"/>
    <property type="molecule type" value="Genomic_DNA"/>
</dbReference>
<feature type="compositionally biased region" description="Low complexity" evidence="11">
    <location>
        <begin position="202"/>
        <end position="212"/>
    </location>
</feature>
<dbReference type="Pfam" id="PF01762">
    <property type="entry name" value="Galactosyl_T"/>
    <property type="match status" value="1"/>
</dbReference>
<dbReference type="GO" id="GO:0016758">
    <property type="term" value="F:hexosyltransferase activity"/>
    <property type="evidence" value="ECO:0007669"/>
    <property type="project" value="InterPro"/>
</dbReference>
<comment type="subcellular location">
    <subcellularLocation>
        <location evidence="1">Golgi apparatus membrane</location>
        <topology evidence="1">Single-pass type II membrane protein</topology>
    </subcellularLocation>
</comment>
<dbReference type="Proteomes" id="UP000053890">
    <property type="component" value="Unassembled WGS sequence"/>
</dbReference>
<dbReference type="PANTHER" id="PTHR28147">
    <property type="entry name" value="N-GLYCOSYLATION PROTEIN EOS1"/>
    <property type="match status" value="1"/>
</dbReference>
<evidence type="ECO:0000313" key="13">
    <source>
        <dbReference type="EMBL" id="KPV77938.1"/>
    </source>
</evidence>
<dbReference type="OrthoDB" id="2139606at2759"/>
<feature type="compositionally biased region" description="Pro residues" evidence="11">
    <location>
        <begin position="8"/>
        <end position="25"/>
    </location>
</feature>
<proteinExistence type="inferred from homology"/>
<keyword evidence="6 12" id="KW-0812">Transmembrane</keyword>
<feature type="transmembrane region" description="Helical" evidence="12">
    <location>
        <begin position="221"/>
        <end position="242"/>
    </location>
</feature>
<dbReference type="GO" id="GO:0034599">
    <property type="term" value="P:cellular response to oxidative stress"/>
    <property type="evidence" value="ECO:0007669"/>
    <property type="project" value="InterPro"/>
</dbReference>
<evidence type="ECO:0000256" key="6">
    <source>
        <dbReference type="ARBA" id="ARBA00022692"/>
    </source>
</evidence>
<feature type="region of interest" description="Disordered" evidence="11">
    <location>
        <begin position="1197"/>
        <end position="1221"/>
    </location>
</feature>
<keyword evidence="7" id="KW-0735">Signal-anchor</keyword>
<evidence type="ECO:0000256" key="2">
    <source>
        <dbReference type="ARBA" id="ARBA00008661"/>
    </source>
</evidence>
<dbReference type="GO" id="GO:0006487">
    <property type="term" value="P:protein N-linked glycosylation"/>
    <property type="evidence" value="ECO:0007669"/>
    <property type="project" value="TreeGrafter"/>
</dbReference>
<dbReference type="PANTHER" id="PTHR28147:SF1">
    <property type="entry name" value="N-GLYCOSYLATION PROTEIN EOS1"/>
    <property type="match status" value="1"/>
</dbReference>
<dbReference type="Gene3D" id="3.90.550.20">
    <property type="match status" value="1"/>
</dbReference>
<feature type="region of interest" description="Disordered" evidence="11">
    <location>
        <begin position="1"/>
        <end position="114"/>
    </location>
</feature>
<organism evidence="13 14">
    <name type="scientific">Rhodotorula graminis (strain WP1)</name>
    <dbReference type="NCBI Taxonomy" id="578459"/>
    <lineage>
        <taxon>Eukaryota</taxon>
        <taxon>Fungi</taxon>
        <taxon>Dikarya</taxon>
        <taxon>Basidiomycota</taxon>
        <taxon>Pucciniomycotina</taxon>
        <taxon>Microbotryomycetes</taxon>
        <taxon>Sporidiobolales</taxon>
        <taxon>Sporidiobolaceae</taxon>
        <taxon>Rhodotorula</taxon>
    </lineage>
</organism>
<gene>
    <name evidence="13" type="ORF">RHOBADRAFT_50464</name>
</gene>
<feature type="region of interest" description="Disordered" evidence="11">
    <location>
        <begin position="148"/>
        <end position="212"/>
    </location>
</feature>
<evidence type="ECO:0000256" key="5">
    <source>
        <dbReference type="ARBA" id="ARBA00022679"/>
    </source>
</evidence>
<keyword evidence="8 12" id="KW-1133">Transmembrane helix</keyword>
<dbReference type="SUPFAM" id="SSF53448">
    <property type="entry name" value="Nucleotide-diphospho-sugar transferases"/>
    <property type="match status" value="1"/>
</dbReference>
<evidence type="ECO:0000313" key="14">
    <source>
        <dbReference type="Proteomes" id="UP000053890"/>
    </source>
</evidence>
<evidence type="ECO:0000256" key="3">
    <source>
        <dbReference type="ARBA" id="ARBA00009003"/>
    </source>
</evidence>
<dbReference type="InterPro" id="IPR007577">
    <property type="entry name" value="GlycoTrfase_DXD_sugar-bd_CS"/>
</dbReference>
<evidence type="ECO:0000256" key="1">
    <source>
        <dbReference type="ARBA" id="ARBA00004323"/>
    </source>
</evidence>
<feature type="transmembrane region" description="Helical" evidence="12">
    <location>
        <begin position="278"/>
        <end position="300"/>
    </location>
</feature>
<feature type="transmembrane region" description="Helical" evidence="12">
    <location>
        <begin position="407"/>
        <end position="429"/>
    </location>
</feature>
<protein>
    <submittedName>
        <fullName evidence="13">Glycosyltransferase family 32 protein</fullName>
    </submittedName>
</protein>
<keyword evidence="5 13" id="KW-0808">Transferase</keyword>
<feature type="compositionally biased region" description="Low complexity" evidence="11">
    <location>
        <begin position="148"/>
        <end position="167"/>
    </location>
</feature>
<evidence type="ECO:0000256" key="9">
    <source>
        <dbReference type="ARBA" id="ARBA00023034"/>
    </source>
</evidence>
<dbReference type="Pfam" id="PF04488">
    <property type="entry name" value="Gly_transf_sug"/>
    <property type="match status" value="1"/>
</dbReference>
<keyword evidence="10 12" id="KW-0472">Membrane</keyword>
<evidence type="ECO:0000256" key="7">
    <source>
        <dbReference type="ARBA" id="ARBA00022968"/>
    </source>
</evidence>
<dbReference type="GeneID" id="28975781"/>
<dbReference type="OMA" id="FGKMTNH"/>
<accession>A0A194SB38</accession>
<name>A0A194SB38_RHOGW</name>